<dbReference type="RefSeq" id="WP_386250892.1">
    <property type="nucleotide sequence ID" value="NZ_JBHTRV010000008.1"/>
</dbReference>
<feature type="domain" description="AB hydrolase-1" evidence="1">
    <location>
        <begin position="6"/>
        <end position="228"/>
    </location>
</feature>
<dbReference type="EMBL" id="JBHTRV010000008">
    <property type="protein sequence ID" value="MFE5980585.1"/>
    <property type="molecule type" value="Genomic_DNA"/>
</dbReference>
<sequence>MTNPTVVLVHDAFADATGWIGVVSELRSGGIPVIAPPNPLRGLTSDAAYLASVLSQVEGPAVLVGHGYGGAVITVAGAAENVVGLVYVAAYAPREGESLGRLRGRFPEPSPAGDLKEWTYPLPDGRSAVEVTIEEAAFPSVFAADVPEDVAAVLAASQRPLAADAFAETVSAAAWRTKPSWALVAGADRAIGPEVQRFGAARAGSVVVELPDASHAVPLSEPTRVADVIGDAVRATRPVGWSGGTDRGPGIA</sequence>
<accession>A0ABW6ISN4</accession>
<protein>
    <submittedName>
        <fullName evidence="2">Alpha/beta fold hydrolase</fullName>
    </submittedName>
</protein>
<dbReference type="InterPro" id="IPR029058">
    <property type="entry name" value="AB_hydrolase_fold"/>
</dbReference>
<organism evidence="2 3">
    <name type="scientific">Streptomyces wedmorensis</name>
    <dbReference type="NCBI Taxonomy" id="43759"/>
    <lineage>
        <taxon>Bacteria</taxon>
        <taxon>Bacillati</taxon>
        <taxon>Actinomycetota</taxon>
        <taxon>Actinomycetes</taxon>
        <taxon>Kitasatosporales</taxon>
        <taxon>Streptomycetaceae</taxon>
        <taxon>Streptomyces</taxon>
    </lineage>
</organism>
<keyword evidence="2" id="KW-0378">Hydrolase</keyword>
<gene>
    <name evidence="2" type="ORF">ACFQ63_12830</name>
</gene>
<comment type="caution">
    <text evidence="2">The sequence shown here is derived from an EMBL/GenBank/DDBJ whole genome shotgun (WGS) entry which is preliminary data.</text>
</comment>
<reference evidence="2 3" key="1">
    <citation type="submission" date="2024-09" db="EMBL/GenBank/DDBJ databases">
        <title>The Natural Products Discovery Center: Release of the First 8490 Sequenced Strains for Exploring Actinobacteria Biosynthetic Diversity.</title>
        <authorList>
            <person name="Kalkreuter E."/>
            <person name="Kautsar S.A."/>
            <person name="Yang D."/>
            <person name="Bader C.D."/>
            <person name="Teijaro C.N."/>
            <person name="Fluegel L."/>
            <person name="Davis C.M."/>
            <person name="Simpson J.R."/>
            <person name="Lauterbach L."/>
            <person name="Steele A.D."/>
            <person name="Gui C."/>
            <person name="Meng S."/>
            <person name="Li G."/>
            <person name="Viehrig K."/>
            <person name="Ye F."/>
            <person name="Su P."/>
            <person name="Kiefer A.F."/>
            <person name="Nichols A."/>
            <person name="Cepeda A.J."/>
            <person name="Yan W."/>
            <person name="Fan B."/>
            <person name="Jiang Y."/>
            <person name="Adhikari A."/>
            <person name="Zheng C.-J."/>
            <person name="Schuster L."/>
            <person name="Cowan T.M."/>
            <person name="Smanski M.J."/>
            <person name="Chevrette M.G."/>
            <person name="De Carvalho L.P.S."/>
            <person name="Shen B."/>
        </authorList>
    </citation>
    <scope>NUCLEOTIDE SEQUENCE [LARGE SCALE GENOMIC DNA]</scope>
    <source>
        <strain evidence="2 3">NPDC056472</strain>
    </source>
</reference>
<dbReference type="Gene3D" id="3.40.50.1820">
    <property type="entry name" value="alpha/beta hydrolase"/>
    <property type="match status" value="1"/>
</dbReference>
<dbReference type="InterPro" id="IPR000073">
    <property type="entry name" value="AB_hydrolase_1"/>
</dbReference>
<evidence type="ECO:0000259" key="1">
    <source>
        <dbReference type="Pfam" id="PF12697"/>
    </source>
</evidence>
<keyword evidence="3" id="KW-1185">Reference proteome</keyword>
<dbReference type="PANTHER" id="PTHR37017">
    <property type="entry name" value="AB HYDROLASE-1 DOMAIN-CONTAINING PROTEIN-RELATED"/>
    <property type="match status" value="1"/>
</dbReference>
<dbReference type="Pfam" id="PF12697">
    <property type="entry name" value="Abhydrolase_6"/>
    <property type="match status" value="1"/>
</dbReference>
<dbReference type="Proteomes" id="UP001600424">
    <property type="component" value="Unassembled WGS sequence"/>
</dbReference>
<proteinExistence type="predicted"/>
<dbReference type="SUPFAM" id="SSF53474">
    <property type="entry name" value="alpha/beta-Hydrolases"/>
    <property type="match status" value="1"/>
</dbReference>
<evidence type="ECO:0000313" key="2">
    <source>
        <dbReference type="EMBL" id="MFE5980585.1"/>
    </source>
</evidence>
<evidence type="ECO:0000313" key="3">
    <source>
        <dbReference type="Proteomes" id="UP001600424"/>
    </source>
</evidence>
<dbReference type="GO" id="GO:0016787">
    <property type="term" value="F:hydrolase activity"/>
    <property type="evidence" value="ECO:0007669"/>
    <property type="project" value="UniProtKB-KW"/>
</dbReference>
<dbReference type="InterPro" id="IPR052897">
    <property type="entry name" value="Sec-Metab_Biosynth_Hydrolase"/>
</dbReference>
<dbReference type="PANTHER" id="PTHR37017:SF11">
    <property type="entry name" value="ESTERASE_LIPASE_THIOESTERASE DOMAIN-CONTAINING PROTEIN"/>
    <property type="match status" value="1"/>
</dbReference>
<name>A0ABW6ISN4_STRWE</name>